<reference evidence="1 2" key="1">
    <citation type="submission" date="2019-07" db="EMBL/GenBank/DDBJ databases">
        <title>Whole genome shotgun sequence of Cyclobacterium qasimii NBRC 106168.</title>
        <authorList>
            <person name="Hosoyama A."/>
            <person name="Uohara A."/>
            <person name="Ohji S."/>
            <person name="Ichikawa N."/>
        </authorList>
    </citation>
    <scope>NUCLEOTIDE SEQUENCE [LARGE SCALE GENOMIC DNA]</scope>
    <source>
        <strain evidence="1 2">NBRC 106168</strain>
    </source>
</reference>
<sequence>MAIGDVPYHLPEDFERFDRMITQINEAKPAFTIHVGDIKSGSVPCSDEYYGKIKEYFDTFDEALIYTPGDNEWTDCDRESCGSYDPEERLDKLRQLFFSNNFSQGHQPIELSRQNKVEGFEKFPENSTLQKSGVTFGTLHVIGSNNNFQSGEDALNDEFYERELANNFWLESLFKTAKKNKSIGLVLVLHAGLNYNNKDEKNGHASFVSLLREQVQDFDQPVLLLYGDHHHFMMTKPLMDKTGKTITNFTAVQVFGNHDIHSVKIEVAPENPNLFLIDPFYIKGN</sequence>
<dbReference type="AlphaFoldDB" id="A0A512C8S0"/>
<keyword evidence="2" id="KW-1185">Reference proteome</keyword>
<evidence type="ECO:0000313" key="1">
    <source>
        <dbReference type="EMBL" id="GEO20599.1"/>
    </source>
</evidence>
<evidence type="ECO:0008006" key="3">
    <source>
        <dbReference type="Google" id="ProtNLM"/>
    </source>
</evidence>
<name>A0A512C8S0_9BACT</name>
<dbReference type="Proteomes" id="UP000321301">
    <property type="component" value="Unassembled WGS sequence"/>
</dbReference>
<protein>
    <recommendedName>
        <fullName evidence="3">Calcineurin-like phosphoesterase domain-containing protein</fullName>
    </recommendedName>
</protein>
<dbReference type="Gene3D" id="3.60.21.10">
    <property type="match status" value="1"/>
</dbReference>
<dbReference type="EMBL" id="BJYV01000003">
    <property type="protein sequence ID" value="GEO20599.1"/>
    <property type="molecule type" value="Genomic_DNA"/>
</dbReference>
<organism evidence="1 2">
    <name type="scientific">Cyclobacterium qasimii</name>
    <dbReference type="NCBI Taxonomy" id="1350429"/>
    <lineage>
        <taxon>Bacteria</taxon>
        <taxon>Pseudomonadati</taxon>
        <taxon>Bacteroidota</taxon>
        <taxon>Cytophagia</taxon>
        <taxon>Cytophagales</taxon>
        <taxon>Cyclobacteriaceae</taxon>
        <taxon>Cyclobacterium</taxon>
    </lineage>
</organism>
<accession>A0A512C8S0</accession>
<comment type="caution">
    <text evidence="1">The sequence shown here is derived from an EMBL/GenBank/DDBJ whole genome shotgun (WGS) entry which is preliminary data.</text>
</comment>
<proteinExistence type="predicted"/>
<gene>
    <name evidence="1" type="ORF">CQA01_11330</name>
</gene>
<evidence type="ECO:0000313" key="2">
    <source>
        <dbReference type="Proteomes" id="UP000321301"/>
    </source>
</evidence>
<dbReference type="InterPro" id="IPR029052">
    <property type="entry name" value="Metallo-depent_PP-like"/>
</dbReference>
<dbReference type="SUPFAM" id="SSF56300">
    <property type="entry name" value="Metallo-dependent phosphatases"/>
    <property type="match status" value="1"/>
</dbReference>